<evidence type="ECO:0000313" key="6">
    <source>
        <dbReference type="Proteomes" id="UP000663829"/>
    </source>
</evidence>
<dbReference type="Proteomes" id="UP000681722">
    <property type="component" value="Unassembled WGS sequence"/>
</dbReference>
<dbReference type="EMBL" id="CAJOBA010008646">
    <property type="protein sequence ID" value="CAF3833348.1"/>
    <property type="molecule type" value="Genomic_DNA"/>
</dbReference>
<dbReference type="AlphaFoldDB" id="A0A815SSV8"/>
<proteinExistence type="predicted"/>
<reference evidence="3" key="1">
    <citation type="submission" date="2021-02" db="EMBL/GenBank/DDBJ databases">
        <authorList>
            <person name="Nowell W R."/>
        </authorList>
    </citation>
    <scope>NUCLEOTIDE SEQUENCE</scope>
</reference>
<dbReference type="OrthoDB" id="5599418at2759"/>
<sequence>MTKQDHPLKLPVRLTDAVCIPPREEINVSVNACVSTAKGVFRSLYNLKEQIPIFMPNSLLEIKQHRAVLSIHNPTNYPCILHKGIIVGVSTLPLQEQMEIKQPTKKLTAQEHTAEMINKIEDRHTLRGVDGVSYREEFRKILVLFKHLFDTSKTTVARTEVSHVINTITHSPPCVKPYPMSQQKQDALYETLEELIHAGLISPAKSPYATSALLTAKSDGSWRLIVGYKRLNNVTLKDQYPLPNMEQTVQRNPAPGADELMDADYDMERDRHTLRGKDGVTRYMLSGVVGAITRSATRKEAVITTNNPPDKNDNQSSPPNLEPLKERVMPNHLDITKLIEEQQQDPVIQKKIKEILKNLSKHPYELKDGIFYKLLSRDSGKTKSKLIYLPQTMIEPALRSAISTPETEPITRPPGCKHTQQRTVITRNINQNTLSPFMLAQPTPMELNEEMPVGDEVFFRPTDPSSDQRPVMNQPRDANKHSKTPLSSIILGASIMINKRPSYVILSHTFPNTFRNNITIFIPSQNPDYNGLIDMMHKRQLNTKLQPNTPN</sequence>
<dbReference type="EMBL" id="CAJNOQ010021967">
    <property type="protein sequence ID" value="CAF1494343.1"/>
    <property type="molecule type" value="Genomic_DNA"/>
</dbReference>
<feature type="region of interest" description="Disordered" evidence="1">
    <location>
        <begin position="299"/>
        <end position="324"/>
    </location>
</feature>
<dbReference type="EMBL" id="CAJOBC010087463">
    <property type="protein sequence ID" value="CAF4356948.1"/>
    <property type="molecule type" value="Genomic_DNA"/>
</dbReference>
<dbReference type="EMBL" id="CAJNOK010008631">
    <property type="protein sequence ID" value="CAF1068710.1"/>
    <property type="molecule type" value="Genomic_DNA"/>
</dbReference>
<dbReference type="SUPFAM" id="SSF56672">
    <property type="entry name" value="DNA/RNA polymerases"/>
    <property type="match status" value="1"/>
</dbReference>
<comment type="caution">
    <text evidence="3">The sequence shown here is derived from an EMBL/GenBank/DDBJ whole genome shotgun (WGS) entry which is preliminary data.</text>
</comment>
<dbReference type="InterPro" id="IPR053134">
    <property type="entry name" value="RNA-dir_DNA_polymerase"/>
</dbReference>
<protein>
    <submittedName>
        <fullName evidence="3">Uncharacterized protein</fullName>
    </submittedName>
</protein>
<gene>
    <name evidence="3" type="ORF">GPM918_LOCUS36401</name>
    <name evidence="2" type="ORF">OVA965_LOCUS17786</name>
    <name evidence="5" type="ORF">SRO942_LOCUS37133</name>
    <name evidence="4" type="ORF">TMI583_LOCUS17797</name>
</gene>
<dbReference type="Proteomes" id="UP000677228">
    <property type="component" value="Unassembled WGS sequence"/>
</dbReference>
<feature type="region of interest" description="Disordered" evidence="1">
    <location>
        <begin position="461"/>
        <end position="483"/>
    </location>
</feature>
<dbReference type="InterPro" id="IPR043502">
    <property type="entry name" value="DNA/RNA_pol_sf"/>
</dbReference>
<dbReference type="Gene3D" id="3.10.10.10">
    <property type="entry name" value="HIV Type 1 Reverse Transcriptase, subunit A, domain 1"/>
    <property type="match status" value="1"/>
</dbReference>
<dbReference type="PANTHER" id="PTHR24559:SF444">
    <property type="entry name" value="REVERSE TRANSCRIPTASE DOMAIN-CONTAINING PROTEIN"/>
    <property type="match status" value="1"/>
</dbReference>
<evidence type="ECO:0000313" key="4">
    <source>
        <dbReference type="EMBL" id="CAF3833348.1"/>
    </source>
</evidence>
<evidence type="ECO:0000313" key="2">
    <source>
        <dbReference type="EMBL" id="CAF1068710.1"/>
    </source>
</evidence>
<keyword evidence="6" id="KW-1185">Reference proteome</keyword>
<evidence type="ECO:0000256" key="1">
    <source>
        <dbReference type="SAM" id="MobiDB-lite"/>
    </source>
</evidence>
<dbReference type="Proteomes" id="UP000682733">
    <property type="component" value="Unassembled WGS sequence"/>
</dbReference>
<evidence type="ECO:0000313" key="3">
    <source>
        <dbReference type="EMBL" id="CAF1494343.1"/>
    </source>
</evidence>
<dbReference type="Proteomes" id="UP000663829">
    <property type="component" value="Unassembled WGS sequence"/>
</dbReference>
<accession>A0A815SSV8</accession>
<name>A0A815SSV8_9BILA</name>
<dbReference type="PANTHER" id="PTHR24559">
    <property type="entry name" value="TRANSPOSON TY3-I GAG-POL POLYPROTEIN"/>
    <property type="match status" value="1"/>
</dbReference>
<feature type="compositionally biased region" description="Polar residues" evidence="1">
    <location>
        <begin position="303"/>
        <end position="319"/>
    </location>
</feature>
<organism evidence="3 6">
    <name type="scientific">Didymodactylos carnosus</name>
    <dbReference type="NCBI Taxonomy" id="1234261"/>
    <lineage>
        <taxon>Eukaryota</taxon>
        <taxon>Metazoa</taxon>
        <taxon>Spiralia</taxon>
        <taxon>Gnathifera</taxon>
        <taxon>Rotifera</taxon>
        <taxon>Eurotatoria</taxon>
        <taxon>Bdelloidea</taxon>
        <taxon>Philodinida</taxon>
        <taxon>Philodinidae</taxon>
        <taxon>Didymodactylos</taxon>
    </lineage>
</organism>
<evidence type="ECO:0000313" key="5">
    <source>
        <dbReference type="EMBL" id="CAF4356948.1"/>
    </source>
</evidence>